<feature type="domain" description="F-box" evidence="1">
    <location>
        <begin position="1"/>
        <end position="42"/>
    </location>
</feature>
<proteinExistence type="predicted"/>
<dbReference type="Pfam" id="PF12937">
    <property type="entry name" value="F-box-like"/>
    <property type="match status" value="1"/>
</dbReference>
<organism evidence="2 3">
    <name type="scientific">Pseudopithomyces chartarum</name>
    <dbReference type="NCBI Taxonomy" id="1892770"/>
    <lineage>
        <taxon>Eukaryota</taxon>
        <taxon>Fungi</taxon>
        <taxon>Dikarya</taxon>
        <taxon>Ascomycota</taxon>
        <taxon>Pezizomycotina</taxon>
        <taxon>Dothideomycetes</taxon>
        <taxon>Pleosporomycetidae</taxon>
        <taxon>Pleosporales</taxon>
        <taxon>Massarineae</taxon>
        <taxon>Didymosphaeriaceae</taxon>
        <taxon>Pseudopithomyces</taxon>
    </lineage>
</organism>
<name>A0AAN6RJ49_9PLEO</name>
<reference evidence="2 3" key="1">
    <citation type="submission" date="2021-02" db="EMBL/GenBank/DDBJ databases">
        <title>Genome assembly of Pseudopithomyces chartarum.</title>
        <authorList>
            <person name="Jauregui R."/>
            <person name="Singh J."/>
            <person name="Voisey C."/>
        </authorList>
    </citation>
    <scope>NUCLEOTIDE SEQUENCE [LARGE SCALE GENOMIC DNA]</scope>
    <source>
        <strain evidence="2 3">AGR01</strain>
    </source>
</reference>
<keyword evidence="3" id="KW-1185">Reference proteome</keyword>
<dbReference type="SUPFAM" id="SSF81383">
    <property type="entry name" value="F-box domain"/>
    <property type="match status" value="1"/>
</dbReference>
<dbReference type="Proteomes" id="UP001280581">
    <property type="component" value="Unassembled WGS sequence"/>
</dbReference>
<comment type="caution">
    <text evidence="2">The sequence shown here is derived from an EMBL/GenBank/DDBJ whole genome shotgun (WGS) entry which is preliminary data.</text>
</comment>
<evidence type="ECO:0000313" key="3">
    <source>
        <dbReference type="Proteomes" id="UP001280581"/>
    </source>
</evidence>
<accession>A0AAN6RJ49</accession>
<evidence type="ECO:0000313" key="2">
    <source>
        <dbReference type="EMBL" id="KAK3214328.1"/>
    </source>
</evidence>
<dbReference type="InterPro" id="IPR036047">
    <property type="entry name" value="F-box-like_dom_sf"/>
</dbReference>
<dbReference type="EMBL" id="WVTA01000004">
    <property type="protein sequence ID" value="KAK3214328.1"/>
    <property type="molecule type" value="Genomic_DNA"/>
</dbReference>
<protein>
    <recommendedName>
        <fullName evidence="1">F-box domain-containing protein</fullName>
    </recommendedName>
</protein>
<dbReference type="PROSITE" id="PS50181">
    <property type="entry name" value="FBOX"/>
    <property type="match status" value="1"/>
</dbReference>
<evidence type="ECO:0000259" key="1">
    <source>
        <dbReference type="PROSITE" id="PS50181"/>
    </source>
</evidence>
<dbReference type="AlphaFoldDB" id="A0AAN6RJ49"/>
<sequence length="347" mass="39169">MHLPPELHDAILQHLDRPDLASYRLVRRSWATAGSPHLFSRLHFRTSLESLQRLSNITKRDSGRHVKHLLWNTTGSNVEARAFFEGLRIRELKYILGGPCFSPTPTKHIEESQPTSQEENSSLGLFVLSAIFSGFPSLREIYIVTSSTPPTAMANDGWAQRCADNPSLDAWPKSWRTKHGCRRCHGLCQAITSTGRYEMEVSSLAAHASAQPLTHLRVENLSFWAGGPALGIKGYEAALAHLTRLELVLVSPGRAMEEVKSIFRTTQRLKVLRLWLHSSDYWVGFDHSRAMLRLQDVFPGVESFPEMQELEVHQMDTGEEFLMGWLHIPNVTSPPHLLIHTHPPPAE</sequence>
<dbReference type="InterPro" id="IPR001810">
    <property type="entry name" value="F-box_dom"/>
</dbReference>
<gene>
    <name evidence="2" type="ORF">GRF29_28g2740028</name>
</gene>